<dbReference type="AlphaFoldDB" id="A0AAV2NQU4"/>
<gene>
    <name evidence="1" type="ORF">LPLAT_LOCUS8108</name>
</gene>
<accession>A0AAV2NQU4</accession>
<name>A0AAV2NQU4_9HYME</name>
<protein>
    <submittedName>
        <fullName evidence="1">Uncharacterized protein</fullName>
    </submittedName>
</protein>
<dbReference type="EMBL" id="OZ034826">
    <property type="protein sequence ID" value="CAL1682260.1"/>
    <property type="molecule type" value="Genomic_DNA"/>
</dbReference>
<dbReference type="Proteomes" id="UP001497644">
    <property type="component" value="Chromosome 3"/>
</dbReference>
<evidence type="ECO:0000313" key="1">
    <source>
        <dbReference type="EMBL" id="CAL1682260.1"/>
    </source>
</evidence>
<evidence type="ECO:0000313" key="2">
    <source>
        <dbReference type="Proteomes" id="UP001497644"/>
    </source>
</evidence>
<reference evidence="1" key="1">
    <citation type="submission" date="2024-04" db="EMBL/GenBank/DDBJ databases">
        <authorList>
            <consortium name="Molecular Ecology Group"/>
        </authorList>
    </citation>
    <scope>NUCLEOTIDE SEQUENCE</scope>
</reference>
<keyword evidence="2" id="KW-1185">Reference proteome</keyword>
<proteinExistence type="predicted"/>
<organism evidence="1 2">
    <name type="scientific">Lasius platythorax</name>
    <dbReference type="NCBI Taxonomy" id="488582"/>
    <lineage>
        <taxon>Eukaryota</taxon>
        <taxon>Metazoa</taxon>
        <taxon>Ecdysozoa</taxon>
        <taxon>Arthropoda</taxon>
        <taxon>Hexapoda</taxon>
        <taxon>Insecta</taxon>
        <taxon>Pterygota</taxon>
        <taxon>Neoptera</taxon>
        <taxon>Endopterygota</taxon>
        <taxon>Hymenoptera</taxon>
        <taxon>Apocrita</taxon>
        <taxon>Aculeata</taxon>
        <taxon>Formicoidea</taxon>
        <taxon>Formicidae</taxon>
        <taxon>Formicinae</taxon>
        <taxon>Lasius</taxon>
        <taxon>Lasius</taxon>
    </lineage>
</organism>
<sequence>MPSRLLLFVYPTLRDATTLLGINDAFAWCCDDKFTGTSFRLGAPLSSLGPGMWRIEASTRNLPEGQ</sequence>